<dbReference type="OrthoDB" id="445326at2759"/>
<dbReference type="AlphaFoldDB" id="A0A7R7XW93"/>
<keyword evidence="2 7" id="KW-0690">Ribosome biogenesis</keyword>
<keyword evidence="10" id="KW-1185">Reference proteome</keyword>
<evidence type="ECO:0000313" key="10">
    <source>
        <dbReference type="Proteomes" id="UP000654913"/>
    </source>
</evidence>
<evidence type="ECO:0000256" key="6">
    <source>
        <dbReference type="ARBA" id="ARBA00029455"/>
    </source>
</evidence>
<reference evidence="9" key="1">
    <citation type="submission" date="2021-01" db="EMBL/GenBank/DDBJ databases">
        <authorList>
            <consortium name="Aspergillus puulaauensis MK2 genome sequencing consortium"/>
            <person name="Kazuki M."/>
            <person name="Futagami T."/>
        </authorList>
    </citation>
    <scope>NUCLEOTIDE SEQUENCE</scope>
    <source>
        <strain evidence="9">MK2</strain>
    </source>
</reference>
<accession>A0A7R7XW93</accession>
<evidence type="ECO:0000256" key="8">
    <source>
        <dbReference type="SAM" id="MobiDB-lite"/>
    </source>
</evidence>
<feature type="region of interest" description="Disordered" evidence="8">
    <location>
        <begin position="634"/>
        <end position="674"/>
    </location>
</feature>
<feature type="compositionally biased region" description="Acidic residues" evidence="8">
    <location>
        <begin position="197"/>
        <end position="213"/>
    </location>
</feature>
<dbReference type="PANTHER" id="PTHR17039">
    <property type="entry name" value="U3 SMALL NUCLEOLAR RIBONUCLEOPROTEIN PROTEIN MPP10"/>
    <property type="match status" value="1"/>
</dbReference>
<feature type="compositionally biased region" description="Acidic residues" evidence="8">
    <location>
        <begin position="285"/>
        <end position="307"/>
    </location>
</feature>
<dbReference type="GeneID" id="64978888"/>
<comment type="similarity">
    <text evidence="6 7">Belongs to the MPP10 family.</text>
</comment>
<dbReference type="Pfam" id="PF04006">
    <property type="entry name" value="Mpp10"/>
    <property type="match status" value="1"/>
</dbReference>
<feature type="region of interest" description="Disordered" evidence="8">
    <location>
        <begin position="241"/>
        <end position="414"/>
    </location>
</feature>
<feature type="compositionally biased region" description="Basic residues" evidence="8">
    <location>
        <begin position="645"/>
        <end position="654"/>
    </location>
</feature>
<feature type="compositionally biased region" description="Polar residues" evidence="8">
    <location>
        <begin position="655"/>
        <end position="674"/>
    </location>
</feature>
<keyword evidence="4 7" id="KW-0539">Nucleus</keyword>
<dbReference type="PIRSF" id="PIRSF017300">
    <property type="entry name" value="snoRNP_Mpp10"/>
    <property type="match status" value="1"/>
</dbReference>
<dbReference type="InterPro" id="IPR012173">
    <property type="entry name" value="Mpp10"/>
</dbReference>
<feature type="compositionally biased region" description="Basic and acidic residues" evidence="8">
    <location>
        <begin position="634"/>
        <end position="644"/>
    </location>
</feature>
<comment type="function">
    <text evidence="7">Involved in nucleolar processing of pre-18S ribosomal RNA.</text>
</comment>
<keyword evidence="5 7" id="KW-0687">Ribonucleoprotein</keyword>
<dbReference type="EMBL" id="AP024449">
    <property type="protein sequence ID" value="BCS28891.1"/>
    <property type="molecule type" value="Genomic_DNA"/>
</dbReference>
<dbReference type="Proteomes" id="UP000654913">
    <property type="component" value="Chromosome 7"/>
</dbReference>
<protein>
    <recommendedName>
        <fullName evidence="7">U3 small nucleolar ribonucleoprotein protein MPP10</fullName>
    </recommendedName>
</protein>
<dbReference type="KEGG" id="apuu:APUU_70461S"/>
<comment type="subcellular location">
    <subcellularLocation>
        <location evidence="1 7">Nucleus</location>
        <location evidence="1 7">Nucleolus</location>
    </subcellularLocation>
</comment>
<evidence type="ECO:0000256" key="5">
    <source>
        <dbReference type="ARBA" id="ARBA00023274"/>
    </source>
</evidence>
<dbReference type="GO" id="GO:0032040">
    <property type="term" value="C:small-subunit processome"/>
    <property type="evidence" value="ECO:0007669"/>
    <property type="project" value="TreeGrafter"/>
</dbReference>
<feature type="compositionally biased region" description="Acidic residues" evidence="8">
    <location>
        <begin position="387"/>
        <end position="400"/>
    </location>
</feature>
<feature type="compositionally biased region" description="Polar residues" evidence="8">
    <location>
        <begin position="157"/>
        <end position="171"/>
    </location>
</feature>
<feature type="region of interest" description="Disordered" evidence="8">
    <location>
        <begin position="139"/>
        <end position="221"/>
    </location>
</feature>
<evidence type="ECO:0000256" key="1">
    <source>
        <dbReference type="ARBA" id="ARBA00004604"/>
    </source>
</evidence>
<feature type="region of interest" description="Disordered" evidence="8">
    <location>
        <begin position="495"/>
        <end position="517"/>
    </location>
</feature>
<reference evidence="9" key="2">
    <citation type="submission" date="2021-02" db="EMBL/GenBank/DDBJ databases">
        <title>Aspergillus puulaauensis MK2 genome sequence.</title>
        <authorList>
            <person name="Futagami T."/>
            <person name="Mori K."/>
            <person name="Kadooka C."/>
            <person name="Tanaka T."/>
        </authorList>
    </citation>
    <scope>NUCLEOTIDE SEQUENCE</scope>
    <source>
        <strain evidence="9">MK2</strain>
    </source>
</reference>
<sequence length="714" mass="79148">MGVVGFLRHHVRGQSGLETSNAVPLPLNSTLSTPWDFLRPTKKLRTGILDSAKVILDSLAVSVSDSQAIRQRNLRKRKRPDEDQDAVSILRLKQLYVNGFTSDQIWEQALRIFDSTDQEIQRDYAIWVHNVEHSAAELPERASHLDSSSQDDVEVGNANSISGTSCITDGSSVDGKNVEDQFDAESDKSSQSHSDQSDNEEDDPDGSSDDDEGGGTYVEDRFGLNDGFFSIDEFNKQTELAERQDARGDLDVESDDEEINWDADPLGAENLSLSSQTKADRPDDGVDQSDDDDEEEEEEEEEEEGPTFDDMGAHDESDTDENDSHATALGGSGFFNTSDIMYADFFEPPPRKVSTKKSRPLPKTQPRGEIPDSDVARAMADVRRDLFDDEVSADGSENEPSDIQAHSSTHEKQRARIADEIRRLEAANVAKKEWMVAGEARAAERPTNSLIEEDLDFERIGKPVPVVTTDLSESIEDLIKRRIIAKEFDEVIRRRPGLPDRQHTQKSAAELEDSKSQQGLADLYEADHLRATDSNYVDPKNQKLLKERTEIGNLWREISSQLDTLSNWHYKPKAPQASINVVTDVATITMEDAQPTANGAVRSSATLAPQEIYSPGENRRGTGEVVMRNGVPVTKEEMTREEKAKLRRRLKKPSHTPTDSSKQSSGTAVQKQQIVSDLKRAGVKLIGKEGDMTDISGSKVAAMGDRIGAHAMKL</sequence>
<dbReference type="RefSeq" id="XP_041561077.1">
    <property type="nucleotide sequence ID" value="XM_041695337.1"/>
</dbReference>
<keyword evidence="3 7" id="KW-0698">rRNA processing</keyword>
<evidence type="ECO:0000256" key="2">
    <source>
        <dbReference type="ARBA" id="ARBA00022517"/>
    </source>
</evidence>
<feature type="compositionally biased region" description="Basic and acidic residues" evidence="8">
    <location>
        <begin position="241"/>
        <end position="250"/>
    </location>
</feature>
<feature type="compositionally biased region" description="Acidic residues" evidence="8">
    <location>
        <begin position="251"/>
        <end position="261"/>
    </location>
</feature>
<dbReference type="PANTHER" id="PTHR17039:SF0">
    <property type="entry name" value="U3 SMALL NUCLEOLAR RIBONUCLEOPROTEIN PROTEIN MPP10"/>
    <property type="match status" value="1"/>
</dbReference>
<organism evidence="9 10">
    <name type="scientific">Aspergillus puulaauensis</name>
    <dbReference type="NCBI Taxonomy" id="1220207"/>
    <lineage>
        <taxon>Eukaryota</taxon>
        <taxon>Fungi</taxon>
        <taxon>Dikarya</taxon>
        <taxon>Ascomycota</taxon>
        <taxon>Pezizomycotina</taxon>
        <taxon>Eurotiomycetes</taxon>
        <taxon>Eurotiomycetidae</taxon>
        <taxon>Eurotiales</taxon>
        <taxon>Aspergillaceae</taxon>
        <taxon>Aspergillus</taxon>
    </lineage>
</organism>
<dbReference type="GO" id="GO:0034457">
    <property type="term" value="C:Mpp10 complex"/>
    <property type="evidence" value="ECO:0007669"/>
    <property type="project" value="UniProtKB-UniRule"/>
</dbReference>
<evidence type="ECO:0000256" key="4">
    <source>
        <dbReference type="ARBA" id="ARBA00023242"/>
    </source>
</evidence>
<proteinExistence type="inferred from homology"/>
<evidence type="ECO:0000313" key="9">
    <source>
        <dbReference type="EMBL" id="BCS28891.1"/>
    </source>
</evidence>
<dbReference type="GO" id="GO:0006364">
    <property type="term" value="P:rRNA processing"/>
    <property type="evidence" value="ECO:0007669"/>
    <property type="project" value="UniProtKB-KW"/>
</dbReference>
<gene>
    <name evidence="9" type="primary">MPP10</name>
    <name evidence="9" type="ORF">APUU_70461S</name>
</gene>
<evidence type="ECO:0000256" key="7">
    <source>
        <dbReference type="PIRNR" id="PIRNR017300"/>
    </source>
</evidence>
<evidence type="ECO:0000256" key="3">
    <source>
        <dbReference type="ARBA" id="ARBA00022552"/>
    </source>
</evidence>
<name>A0A7R7XW93_9EURO</name>
<dbReference type="GO" id="GO:0005732">
    <property type="term" value="C:sno(s)RNA-containing ribonucleoprotein complex"/>
    <property type="evidence" value="ECO:0007669"/>
    <property type="project" value="UniProtKB-UniRule"/>
</dbReference>